<evidence type="ECO:0000256" key="3">
    <source>
        <dbReference type="ARBA" id="ARBA00022989"/>
    </source>
</evidence>
<feature type="transmembrane region" description="Helical" evidence="5">
    <location>
        <begin position="232"/>
        <end position="256"/>
    </location>
</feature>
<gene>
    <name evidence="6" type="ORF">H8891_04430</name>
</gene>
<evidence type="ECO:0000313" key="7">
    <source>
        <dbReference type="Proteomes" id="UP000611796"/>
    </source>
</evidence>
<evidence type="ECO:0000313" key="6">
    <source>
        <dbReference type="EMBL" id="MBC6003039.1"/>
    </source>
</evidence>
<dbReference type="InterPro" id="IPR050368">
    <property type="entry name" value="ClC-type_chloride_channel"/>
</dbReference>
<feature type="transmembrane region" description="Helical" evidence="5">
    <location>
        <begin position="193"/>
        <end position="212"/>
    </location>
</feature>
<dbReference type="EMBL" id="JACRWD010000001">
    <property type="protein sequence ID" value="MBC6003039.1"/>
    <property type="molecule type" value="Genomic_DNA"/>
</dbReference>
<evidence type="ECO:0000256" key="1">
    <source>
        <dbReference type="ARBA" id="ARBA00004141"/>
    </source>
</evidence>
<proteinExistence type="predicted"/>
<dbReference type="Proteomes" id="UP000611796">
    <property type="component" value="Unassembled WGS sequence"/>
</dbReference>
<dbReference type="CDD" id="cd00400">
    <property type="entry name" value="Voltage_gated_ClC"/>
    <property type="match status" value="1"/>
</dbReference>
<feature type="transmembrane region" description="Helical" evidence="5">
    <location>
        <begin position="268"/>
        <end position="288"/>
    </location>
</feature>
<accession>A0ABR7K1Q1</accession>
<evidence type="ECO:0000256" key="5">
    <source>
        <dbReference type="SAM" id="Phobius"/>
    </source>
</evidence>
<keyword evidence="4 5" id="KW-0472">Membrane</keyword>
<keyword evidence="2 5" id="KW-0812">Transmembrane</keyword>
<keyword evidence="7" id="KW-1185">Reference proteome</keyword>
<dbReference type="PANTHER" id="PTHR43427:SF12">
    <property type="entry name" value="CHLORIDE TRANSPORTER"/>
    <property type="match status" value="1"/>
</dbReference>
<evidence type="ECO:0000256" key="4">
    <source>
        <dbReference type="ARBA" id="ARBA00023136"/>
    </source>
</evidence>
<protein>
    <submittedName>
        <fullName evidence="6">Chloride channel protein</fullName>
    </submittedName>
</protein>
<feature type="transmembrane region" description="Helical" evidence="5">
    <location>
        <begin position="108"/>
        <end position="133"/>
    </location>
</feature>
<feature type="transmembrane region" description="Helical" evidence="5">
    <location>
        <begin position="308"/>
        <end position="326"/>
    </location>
</feature>
<sequence length="424" mass="47272">MDRKIVKLDLALMLNSALMGAFVGLFTWTFLGIVNIGIHFIWHTLKDFFNIKYWTLIVASIGGILVGITQKYFGGYPKYMDQTLAEFKKNKRVEYKSVKHSIINSLTILFFGASVGPEAALSGIVGGVITFVGDKMKERFKKKNVVNQYSDELIECSMQVSTGIIFNAPLFGIYTLSEKSSENRKVIKKIKTIVYTVTTIAGFLVFILLSKFDNRPSFIVKFGQSNIGLKEITWFIPLIFIAMLLAYVYKMYALVLHKILKPIENKKVIKGIIGGLGIGILGTIFPWTLFSGEHELRELVVEWNNISAYMLILLSLVKLLLTEICLSTGHRGGHIFPLIFSGSCLAYGLSKLFSIDPVFCLSIIVTGLASKAIGNMYVAIFLLIFFFPINTVIPLVLSAAIGKMVGDIESKVVNKISNIKNIRI</sequence>
<comment type="subcellular location">
    <subcellularLocation>
        <location evidence="1">Membrane</location>
        <topology evidence="1">Multi-pass membrane protein</topology>
    </subcellularLocation>
</comment>
<reference evidence="6 7" key="1">
    <citation type="submission" date="2020-08" db="EMBL/GenBank/DDBJ databases">
        <authorList>
            <person name="Liu C."/>
            <person name="Sun Q."/>
        </authorList>
    </citation>
    <scope>NUCLEOTIDE SEQUENCE [LARGE SCALE GENOMIC DNA]</scope>
    <source>
        <strain evidence="6 7">NSJ-45</strain>
    </source>
</reference>
<keyword evidence="3 5" id="KW-1133">Transmembrane helix</keyword>
<dbReference type="RefSeq" id="WP_187005357.1">
    <property type="nucleotide sequence ID" value="NZ_JACRWD010000001.1"/>
</dbReference>
<dbReference type="SUPFAM" id="SSF81340">
    <property type="entry name" value="Clc chloride channel"/>
    <property type="match status" value="1"/>
</dbReference>
<feature type="transmembrane region" description="Helical" evidence="5">
    <location>
        <begin position="377"/>
        <end position="401"/>
    </location>
</feature>
<dbReference type="Gene3D" id="1.10.3080.10">
    <property type="entry name" value="Clc chloride channel"/>
    <property type="match status" value="1"/>
</dbReference>
<feature type="transmembrane region" description="Helical" evidence="5">
    <location>
        <begin position="338"/>
        <end position="365"/>
    </location>
</feature>
<name>A0ABR7K1Q1_9FIRM</name>
<dbReference type="InterPro" id="IPR014743">
    <property type="entry name" value="Cl-channel_core"/>
</dbReference>
<comment type="caution">
    <text evidence="6">The sequence shown here is derived from an EMBL/GenBank/DDBJ whole genome shotgun (WGS) entry which is preliminary data.</text>
</comment>
<dbReference type="Pfam" id="PF00654">
    <property type="entry name" value="Voltage_CLC"/>
    <property type="match status" value="1"/>
</dbReference>
<organism evidence="6 7">
    <name type="scientific">Paeniclostridium hominis</name>
    <dbReference type="NCBI Taxonomy" id="2764329"/>
    <lineage>
        <taxon>Bacteria</taxon>
        <taxon>Bacillati</taxon>
        <taxon>Bacillota</taxon>
        <taxon>Clostridia</taxon>
        <taxon>Peptostreptococcales</taxon>
        <taxon>Peptostreptococcaceae</taxon>
        <taxon>Paeniclostridium</taxon>
    </lineage>
</organism>
<feature type="transmembrane region" description="Helical" evidence="5">
    <location>
        <begin position="53"/>
        <end position="73"/>
    </location>
</feature>
<evidence type="ECO:0000256" key="2">
    <source>
        <dbReference type="ARBA" id="ARBA00022692"/>
    </source>
</evidence>
<feature type="transmembrane region" description="Helical" evidence="5">
    <location>
        <begin position="20"/>
        <end position="41"/>
    </location>
</feature>
<dbReference type="InterPro" id="IPR001807">
    <property type="entry name" value="ClC"/>
</dbReference>
<dbReference type="PANTHER" id="PTHR43427">
    <property type="entry name" value="CHLORIDE CHANNEL PROTEIN CLC-E"/>
    <property type="match status" value="1"/>
</dbReference>